<reference key="2">
    <citation type="submission" date="2011-08" db="EMBL/GenBank/DDBJ databases">
        <title>Genome sequence of Naumovozyma castellii.</title>
        <authorList>
            <person name="Gordon J.L."/>
            <person name="Armisen D."/>
            <person name="Proux-Wera E."/>
            <person name="OhEigeartaigh S.S."/>
            <person name="Byrne K.P."/>
            <person name="Wolfe K.H."/>
        </authorList>
    </citation>
    <scope>NUCLEOTIDE SEQUENCE</scope>
    <source>
        <strain>Type strain:CBS 4309</strain>
    </source>
</reference>
<dbReference type="CDD" id="cd14752">
    <property type="entry name" value="GH31_N"/>
    <property type="match status" value="1"/>
</dbReference>
<evidence type="ECO:0000259" key="13">
    <source>
        <dbReference type="Pfam" id="PF13802"/>
    </source>
</evidence>
<dbReference type="Gene3D" id="2.60.40.1760">
    <property type="entry name" value="glycosyl hydrolase (family 31)"/>
    <property type="match status" value="1"/>
</dbReference>
<dbReference type="FunCoup" id="G0VIW9">
    <property type="interactions" value="1017"/>
</dbReference>
<dbReference type="GO" id="GO:0070880">
    <property type="term" value="P:fungal-type cell wall beta-glucan biosynthetic process"/>
    <property type="evidence" value="ECO:0007669"/>
    <property type="project" value="EnsemblFungi"/>
</dbReference>
<keyword evidence="6" id="KW-0256">Endoplasmic reticulum</keyword>
<accession>G0VIW9</accession>
<dbReference type="GO" id="GO:0017177">
    <property type="term" value="C:glucosidase II complex"/>
    <property type="evidence" value="ECO:0007669"/>
    <property type="project" value="EnsemblFungi"/>
</dbReference>
<dbReference type="GO" id="GO:0005788">
    <property type="term" value="C:endoplasmic reticulum lumen"/>
    <property type="evidence" value="ECO:0007669"/>
    <property type="project" value="EnsemblFungi"/>
</dbReference>
<gene>
    <name evidence="16" type="primary">NCAS0H01360</name>
    <name evidence="16" type="ordered locus">NCAS_0H01360</name>
</gene>
<dbReference type="EMBL" id="HE576759">
    <property type="protein sequence ID" value="CCC71446.1"/>
    <property type="molecule type" value="Genomic_DNA"/>
</dbReference>
<evidence type="ECO:0000313" key="17">
    <source>
        <dbReference type="Proteomes" id="UP000001640"/>
    </source>
</evidence>
<comment type="subcellular location">
    <subcellularLocation>
        <location evidence="1">Endoplasmic reticulum</location>
    </subcellularLocation>
</comment>
<organism evidence="16 17">
    <name type="scientific">Naumovozyma castellii</name>
    <name type="common">Yeast</name>
    <name type="synonym">Saccharomyces castellii</name>
    <dbReference type="NCBI Taxonomy" id="27288"/>
    <lineage>
        <taxon>Eukaryota</taxon>
        <taxon>Fungi</taxon>
        <taxon>Dikarya</taxon>
        <taxon>Ascomycota</taxon>
        <taxon>Saccharomycotina</taxon>
        <taxon>Saccharomycetes</taxon>
        <taxon>Saccharomycetales</taxon>
        <taxon>Saccharomycetaceae</taxon>
        <taxon>Naumovozyma</taxon>
    </lineage>
</organism>
<proteinExistence type="inferred from homology"/>
<feature type="chain" id="PRO_5003411029" description="Glucosidase II subunit alpha" evidence="11">
    <location>
        <begin position="23"/>
        <end position="945"/>
    </location>
</feature>
<dbReference type="InParanoid" id="G0VIW9"/>
<evidence type="ECO:0000256" key="8">
    <source>
        <dbReference type="ARBA" id="ARBA00023295"/>
    </source>
</evidence>
<evidence type="ECO:0000256" key="6">
    <source>
        <dbReference type="ARBA" id="ARBA00022824"/>
    </source>
</evidence>
<evidence type="ECO:0000256" key="11">
    <source>
        <dbReference type="SAM" id="SignalP"/>
    </source>
</evidence>
<dbReference type="InterPro" id="IPR025887">
    <property type="entry name" value="Glyco_hydro_31_N_dom"/>
</dbReference>
<dbReference type="GeneID" id="96905125"/>
<dbReference type="PANTHER" id="PTHR22762">
    <property type="entry name" value="ALPHA-GLUCOSIDASE"/>
    <property type="match status" value="1"/>
</dbReference>
<dbReference type="eggNOG" id="KOG1066">
    <property type="taxonomic scope" value="Eukaryota"/>
</dbReference>
<evidence type="ECO:0000256" key="1">
    <source>
        <dbReference type="ARBA" id="ARBA00004240"/>
    </source>
</evidence>
<dbReference type="Pfam" id="PF13802">
    <property type="entry name" value="Gal_mutarotas_2"/>
    <property type="match status" value="1"/>
</dbReference>
<dbReference type="InterPro" id="IPR033403">
    <property type="entry name" value="DUF5110"/>
</dbReference>
<comment type="similarity">
    <text evidence="3 10">Belongs to the glycosyl hydrolase 31 family.</text>
</comment>
<feature type="signal peptide" evidence="11">
    <location>
        <begin position="1"/>
        <end position="22"/>
    </location>
</feature>
<dbReference type="OMA" id="TVHQPLW"/>
<keyword evidence="7" id="KW-0325">Glycoprotein</keyword>
<evidence type="ECO:0000313" key="16">
    <source>
        <dbReference type="EMBL" id="CCC71446.1"/>
    </source>
</evidence>
<name>G0VIW9_NAUCA</name>
<evidence type="ECO:0000259" key="14">
    <source>
        <dbReference type="Pfam" id="PF17137"/>
    </source>
</evidence>
<reference evidence="16 17" key="1">
    <citation type="journal article" date="2011" name="Proc. Natl. Acad. Sci. U.S.A.">
        <title>Evolutionary erosion of yeast sex chromosomes by mating-type switching accidents.</title>
        <authorList>
            <person name="Gordon J.L."/>
            <person name="Armisen D."/>
            <person name="Proux-Wera E."/>
            <person name="Oheigeartaigh S.S."/>
            <person name="Byrne K.P."/>
            <person name="Wolfe K.H."/>
        </authorList>
    </citation>
    <scope>NUCLEOTIDE SEQUENCE [LARGE SCALE GENOMIC DNA]</scope>
    <source>
        <strain evidence="17">ATCC 76901 / BCRC 22586 / CBS 4309 / NBRC 1992 / NRRL Y-12630</strain>
    </source>
</reference>
<dbReference type="Pfam" id="PF21365">
    <property type="entry name" value="Glyco_hydro_31_3rd"/>
    <property type="match status" value="1"/>
</dbReference>
<feature type="domain" description="Glycoside hydrolase family 31 TIM barrel" evidence="12">
    <location>
        <begin position="382"/>
        <end position="706"/>
    </location>
</feature>
<evidence type="ECO:0000256" key="4">
    <source>
        <dbReference type="ARBA" id="ARBA00022729"/>
    </source>
</evidence>
<sequence length="945" mass="108645">MLLSYWIITLTVWLCQFRQTTAFTDYLLKKCSQSGFCQRNRDYAKNIQSSKNIYYRIDESSIAFNETAYTLTANILKTIPRSDIDDIIITLPFTLNVLNESNAIRFTIDEQRNSPDGTNKLLQPERFNSLWKWAFDPKASLQAREISMSRTTPVISQRSWFDTFFHIGEDPSEILLIEDKTKNIKIELALNKFEIRVFHHDEIVLSINDRNLLNLEHQRSIENNFQNVLPEESTFNMFADDFEYSKDDTIPFGPESVALDFNFHNFQNVFGIPEHADSLRLKDTIDDEPYRLFNVDVFEYNLDSRMPMYGAIPLMFAANKKQTVGTFWLNAADTWIDIHYDDMGNTQTHWISESGNIDVLIFLGDTPADVLQDYTTLTGKPVLPLLSSLGYHQCRWNYNDELDVLTVESEMDKAGIPFDFIWLDLEYTDNKQYFTWKPDSFPNPRRLLSKLAELGRHLTVLIDPHLKVDYNISDIVAHEGVAVQNNKGRVYEGHCWPGASIWIDTMFAKGQTIWARFFKDFVPHGITNLHIWNDMNEPSIFSGPETTAPKDLIHADGLEERSIHNVYGMTVHETTYNSMKEIFSPQDKRPFLLTRSFFAGSQRSAAAWTGDNQANWDYLRMSIPMCLTNNIVGMPFIGADVAGFEGNPEPELIARWYQTGLWYPFFRAHAHIDSIRREPYLFQEPISTIVKDAIRLRYSLLPTFYTSFKMSSINGGAIMKPMFFEKPQYEDLYPVDNQFYLGDSGILVKPITTKDQFTTEMVFVPGIYYDLDNLTAITINGKDVASRTIDAPLEKIPAFIEGGHIITRRDRYRRSSKLMHHDPYTIILAPDLNGNASGRLYVDDGETFGYEKGNFVDTQFSLSEGKIIQNEVLHASNDDKSVGNTKIETVIIAIDGMPTDNIQETATIKIGSKEHTVAIEKSDNDHYLTIKNPLIRIDENWTIAF</sequence>
<dbReference type="GO" id="GO:0033919">
    <property type="term" value="F:glucan 1,3-alpha-glucosidase activity"/>
    <property type="evidence" value="ECO:0007669"/>
    <property type="project" value="EnsemblFungi"/>
</dbReference>
<evidence type="ECO:0000256" key="9">
    <source>
        <dbReference type="ARBA" id="ARBA00042895"/>
    </source>
</evidence>
<evidence type="ECO:0000259" key="15">
    <source>
        <dbReference type="Pfam" id="PF21365"/>
    </source>
</evidence>
<dbReference type="InterPro" id="IPR013780">
    <property type="entry name" value="Glyco_hydro_b"/>
</dbReference>
<dbReference type="GO" id="GO:0030246">
    <property type="term" value="F:carbohydrate binding"/>
    <property type="evidence" value="ECO:0007669"/>
    <property type="project" value="InterPro"/>
</dbReference>
<dbReference type="OrthoDB" id="1334205at2759"/>
<keyword evidence="4 11" id="KW-0732">Signal</keyword>
<dbReference type="SUPFAM" id="SSF74650">
    <property type="entry name" value="Galactose mutarotase-like"/>
    <property type="match status" value="1"/>
</dbReference>
<dbReference type="GO" id="GO:0106407">
    <property type="term" value="F:Glc2Man9GlcNAc2 oligosaccharide glucosidase activity"/>
    <property type="evidence" value="ECO:0007669"/>
    <property type="project" value="EnsemblFungi"/>
</dbReference>
<evidence type="ECO:0000256" key="3">
    <source>
        <dbReference type="ARBA" id="ARBA00007806"/>
    </source>
</evidence>
<feature type="domain" description="Glycosyl hydrolase family 31 C-terminal" evidence="15">
    <location>
        <begin position="716"/>
        <end position="806"/>
    </location>
</feature>
<dbReference type="KEGG" id="ncs:NCAS_0H01360"/>
<evidence type="ECO:0000256" key="5">
    <source>
        <dbReference type="ARBA" id="ARBA00022801"/>
    </source>
</evidence>
<dbReference type="GO" id="GO:0006491">
    <property type="term" value="P:N-glycan processing"/>
    <property type="evidence" value="ECO:0007669"/>
    <property type="project" value="EnsemblFungi"/>
</dbReference>
<dbReference type="Pfam" id="PF17137">
    <property type="entry name" value="DUF5110"/>
    <property type="match status" value="1"/>
</dbReference>
<evidence type="ECO:0000259" key="12">
    <source>
        <dbReference type="Pfam" id="PF01055"/>
    </source>
</evidence>
<dbReference type="PANTHER" id="PTHR22762:SF54">
    <property type="entry name" value="BCDNA.GH04962"/>
    <property type="match status" value="1"/>
</dbReference>
<evidence type="ECO:0000256" key="10">
    <source>
        <dbReference type="RuleBase" id="RU361185"/>
    </source>
</evidence>
<dbReference type="SUPFAM" id="SSF51445">
    <property type="entry name" value="(Trans)glycosidases"/>
    <property type="match status" value="1"/>
</dbReference>
<protein>
    <recommendedName>
        <fullName evidence="9">Glucosidase II subunit alpha</fullName>
    </recommendedName>
</protein>
<keyword evidence="8 10" id="KW-0326">Glycosidase</keyword>
<feature type="domain" description="Glycoside hydrolase family 31 N-terminal" evidence="13">
    <location>
        <begin position="93"/>
        <end position="337"/>
    </location>
</feature>
<dbReference type="Proteomes" id="UP000001640">
    <property type="component" value="Chromosome 8"/>
</dbReference>
<dbReference type="InterPro" id="IPR000322">
    <property type="entry name" value="Glyco_hydro_31_TIM"/>
</dbReference>
<dbReference type="InterPro" id="IPR048395">
    <property type="entry name" value="Glyco_hydro_31_C"/>
</dbReference>
<dbReference type="HOGENOM" id="CLU_000631_7_0_1"/>
<dbReference type="Pfam" id="PF01055">
    <property type="entry name" value="Glyco_hydro_31_2nd"/>
    <property type="match status" value="1"/>
</dbReference>
<evidence type="ECO:0000256" key="7">
    <source>
        <dbReference type="ARBA" id="ARBA00023180"/>
    </source>
</evidence>
<dbReference type="STRING" id="1064592.G0VIW9"/>
<dbReference type="RefSeq" id="XP_003677795.1">
    <property type="nucleotide sequence ID" value="XM_003677747.1"/>
</dbReference>
<feature type="domain" description="DUF5110" evidence="14">
    <location>
        <begin position="829"/>
        <end position="865"/>
    </location>
</feature>
<dbReference type="SUPFAM" id="SSF51011">
    <property type="entry name" value="Glycosyl hydrolase domain"/>
    <property type="match status" value="1"/>
</dbReference>
<comment type="pathway">
    <text evidence="2">Glycan metabolism; N-glycan metabolism.</text>
</comment>
<dbReference type="InterPro" id="IPR017853">
    <property type="entry name" value="GH"/>
</dbReference>
<keyword evidence="17" id="KW-1185">Reference proteome</keyword>
<keyword evidence="5 10" id="KW-0378">Hydrolase</keyword>
<dbReference type="CDD" id="cd06603">
    <property type="entry name" value="GH31_GANC_GANAB_alpha"/>
    <property type="match status" value="1"/>
</dbReference>
<evidence type="ECO:0000256" key="2">
    <source>
        <dbReference type="ARBA" id="ARBA00004833"/>
    </source>
</evidence>
<dbReference type="Gene3D" id="3.20.20.80">
    <property type="entry name" value="Glycosidases"/>
    <property type="match status" value="2"/>
</dbReference>
<dbReference type="InterPro" id="IPR011013">
    <property type="entry name" value="Gal_mutarotase_sf_dom"/>
</dbReference>
<dbReference type="AlphaFoldDB" id="G0VIW9"/>
<dbReference type="Gene3D" id="2.60.40.1180">
    <property type="entry name" value="Golgi alpha-mannosidase II"/>
    <property type="match status" value="2"/>
</dbReference>